<feature type="region of interest" description="Disordered" evidence="1">
    <location>
        <begin position="1"/>
        <end position="21"/>
    </location>
</feature>
<protein>
    <submittedName>
        <fullName evidence="2">Uncharacterized protein</fullName>
    </submittedName>
</protein>
<evidence type="ECO:0000256" key="1">
    <source>
        <dbReference type="SAM" id="MobiDB-lite"/>
    </source>
</evidence>
<evidence type="ECO:0000313" key="2">
    <source>
        <dbReference type="EMBL" id="KAK2023402.1"/>
    </source>
</evidence>
<dbReference type="Proteomes" id="UP001232148">
    <property type="component" value="Unassembled WGS sequence"/>
</dbReference>
<evidence type="ECO:0000313" key="3">
    <source>
        <dbReference type="Proteomes" id="UP001232148"/>
    </source>
</evidence>
<organism evidence="2 3">
    <name type="scientific">Colletotrichum zoysiae</name>
    <dbReference type="NCBI Taxonomy" id="1216348"/>
    <lineage>
        <taxon>Eukaryota</taxon>
        <taxon>Fungi</taxon>
        <taxon>Dikarya</taxon>
        <taxon>Ascomycota</taxon>
        <taxon>Pezizomycotina</taxon>
        <taxon>Sordariomycetes</taxon>
        <taxon>Hypocreomycetidae</taxon>
        <taxon>Glomerellales</taxon>
        <taxon>Glomerellaceae</taxon>
        <taxon>Colletotrichum</taxon>
        <taxon>Colletotrichum graminicola species complex</taxon>
    </lineage>
</organism>
<dbReference type="EMBL" id="MU843001">
    <property type="protein sequence ID" value="KAK2023402.1"/>
    <property type="molecule type" value="Genomic_DNA"/>
</dbReference>
<accession>A0AAD9H7Y2</accession>
<comment type="caution">
    <text evidence="2">The sequence shown here is derived from an EMBL/GenBank/DDBJ whole genome shotgun (WGS) entry which is preliminary data.</text>
</comment>
<dbReference type="AlphaFoldDB" id="A0AAD9H7Y2"/>
<name>A0AAD9H7Y2_9PEZI</name>
<gene>
    <name evidence="2" type="ORF">LX32DRAFT_145736</name>
</gene>
<keyword evidence="3" id="KW-1185">Reference proteome</keyword>
<proteinExistence type="predicted"/>
<reference evidence="2" key="1">
    <citation type="submission" date="2021-06" db="EMBL/GenBank/DDBJ databases">
        <title>Comparative genomics, transcriptomics and evolutionary studies reveal genomic signatures of adaptation to plant cell wall in hemibiotrophic fungi.</title>
        <authorList>
            <consortium name="DOE Joint Genome Institute"/>
            <person name="Baroncelli R."/>
            <person name="Diaz J.F."/>
            <person name="Benocci T."/>
            <person name="Peng M."/>
            <person name="Battaglia E."/>
            <person name="Haridas S."/>
            <person name="Andreopoulos W."/>
            <person name="Labutti K."/>
            <person name="Pangilinan J."/>
            <person name="Floch G.L."/>
            <person name="Makela M.R."/>
            <person name="Henrissat B."/>
            <person name="Grigoriev I.V."/>
            <person name="Crouch J.A."/>
            <person name="De Vries R.P."/>
            <person name="Sukno S.A."/>
            <person name="Thon M.R."/>
        </authorList>
    </citation>
    <scope>NUCLEOTIDE SEQUENCE</scope>
    <source>
        <strain evidence="2">MAFF235873</strain>
    </source>
</reference>
<sequence length="86" mass="9343">MKEGFWRHAPRGASQLHRPQTPLPPPNVVLVVMPDMVAVIPRHLPTWPFSSPVPVPVVSAATEAGGPWSSGHSLCLARCRLKHSPL</sequence>